<proteinExistence type="predicted"/>
<dbReference type="InterPro" id="IPR001789">
    <property type="entry name" value="Sig_transdc_resp-reg_receiver"/>
</dbReference>
<sequence length="137" mass="14836">MGGTFNIALAPNRVVVMEDDALVRELLQVVLKKGGYQVVLAGNGIEGMQAMRNHGADLVITDLFMPEQDGLQTIMQLRKEFPAVRIVAMTSGAAYLSLSNARETATLLGADGFLEKPLNQTMLLDMMEDLLGTPRTA</sequence>
<dbReference type="SMART" id="SM00448">
    <property type="entry name" value="REC"/>
    <property type="match status" value="1"/>
</dbReference>
<feature type="modified residue" description="4-aspartylphosphate" evidence="2">
    <location>
        <position position="62"/>
    </location>
</feature>
<dbReference type="Proteomes" id="UP000503840">
    <property type="component" value="Unassembled WGS sequence"/>
</dbReference>
<dbReference type="PANTHER" id="PTHR44591">
    <property type="entry name" value="STRESS RESPONSE REGULATOR PROTEIN 1"/>
    <property type="match status" value="1"/>
</dbReference>
<dbReference type="SUPFAM" id="SSF52172">
    <property type="entry name" value="CheY-like"/>
    <property type="match status" value="1"/>
</dbReference>
<dbReference type="PANTHER" id="PTHR44591:SF23">
    <property type="entry name" value="CHEY SUBFAMILY"/>
    <property type="match status" value="1"/>
</dbReference>
<name>A0A7J0BEJ7_9BACT</name>
<dbReference type="GO" id="GO:0000160">
    <property type="term" value="P:phosphorelay signal transduction system"/>
    <property type="evidence" value="ECO:0007669"/>
    <property type="project" value="InterPro"/>
</dbReference>
<dbReference type="PROSITE" id="PS50110">
    <property type="entry name" value="RESPONSE_REGULATORY"/>
    <property type="match status" value="1"/>
</dbReference>
<keyword evidence="5" id="KW-1185">Reference proteome</keyword>
<gene>
    <name evidence="4" type="ORF">DSM101010T_04720</name>
</gene>
<feature type="domain" description="Response regulatory" evidence="3">
    <location>
        <begin position="13"/>
        <end position="131"/>
    </location>
</feature>
<dbReference type="InterPro" id="IPR011006">
    <property type="entry name" value="CheY-like_superfamily"/>
</dbReference>
<evidence type="ECO:0000313" key="5">
    <source>
        <dbReference type="Proteomes" id="UP000503840"/>
    </source>
</evidence>
<dbReference type="RefSeq" id="WP_174403777.1">
    <property type="nucleotide sequence ID" value="NZ_BLVO01000004.1"/>
</dbReference>
<dbReference type="Gene3D" id="3.40.50.2300">
    <property type="match status" value="1"/>
</dbReference>
<reference evidence="4 5" key="1">
    <citation type="submission" date="2020-05" db="EMBL/GenBank/DDBJ databases">
        <title>Draft genome sequence of Desulfovibrio sp. strain HN2T.</title>
        <authorList>
            <person name="Ueno A."/>
            <person name="Tamazawa S."/>
            <person name="Tamamura S."/>
            <person name="Murakami T."/>
            <person name="Kiyama T."/>
            <person name="Inomata H."/>
            <person name="Amano Y."/>
            <person name="Miyakawa K."/>
            <person name="Tamaki H."/>
            <person name="Naganuma T."/>
            <person name="Kaneko K."/>
        </authorList>
    </citation>
    <scope>NUCLEOTIDE SEQUENCE [LARGE SCALE GENOMIC DNA]</scope>
    <source>
        <strain evidence="4 5">HN2</strain>
    </source>
</reference>
<organism evidence="4 5">
    <name type="scientific">Desulfovibrio subterraneus</name>
    <dbReference type="NCBI Taxonomy" id="2718620"/>
    <lineage>
        <taxon>Bacteria</taxon>
        <taxon>Pseudomonadati</taxon>
        <taxon>Thermodesulfobacteriota</taxon>
        <taxon>Desulfovibrionia</taxon>
        <taxon>Desulfovibrionales</taxon>
        <taxon>Desulfovibrionaceae</taxon>
        <taxon>Desulfovibrio</taxon>
    </lineage>
</organism>
<dbReference type="InterPro" id="IPR050595">
    <property type="entry name" value="Bact_response_regulator"/>
</dbReference>
<dbReference type="Pfam" id="PF00072">
    <property type="entry name" value="Response_reg"/>
    <property type="match status" value="1"/>
</dbReference>
<accession>A0A7J0BEJ7</accession>
<evidence type="ECO:0000313" key="4">
    <source>
        <dbReference type="EMBL" id="GFM32107.1"/>
    </source>
</evidence>
<comment type="caution">
    <text evidence="4">The sequence shown here is derived from an EMBL/GenBank/DDBJ whole genome shotgun (WGS) entry which is preliminary data.</text>
</comment>
<evidence type="ECO:0000256" key="2">
    <source>
        <dbReference type="PROSITE-ProRule" id="PRU00169"/>
    </source>
</evidence>
<evidence type="ECO:0000259" key="3">
    <source>
        <dbReference type="PROSITE" id="PS50110"/>
    </source>
</evidence>
<dbReference type="CDD" id="cd17546">
    <property type="entry name" value="REC_hyHK_CKI1_RcsC-like"/>
    <property type="match status" value="1"/>
</dbReference>
<evidence type="ECO:0000256" key="1">
    <source>
        <dbReference type="ARBA" id="ARBA00022553"/>
    </source>
</evidence>
<keyword evidence="1 2" id="KW-0597">Phosphoprotein</keyword>
<dbReference type="AlphaFoldDB" id="A0A7J0BEJ7"/>
<dbReference type="EMBL" id="BLVO01000004">
    <property type="protein sequence ID" value="GFM32107.1"/>
    <property type="molecule type" value="Genomic_DNA"/>
</dbReference>
<protein>
    <submittedName>
        <fullName evidence="4">Response regulator</fullName>
    </submittedName>
</protein>